<protein>
    <submittedName>
        <fullName evidence="2">Uncharacterized protein</fullName>
    </submittedName>
</protein>
<feature type="region of interest" description="Disordered" evidence="1">
    <location>
        <begin position="1"/>
        <end position="114"/>
    </location>
</feature>
<accession>A0A2B4SNY6</accession>
<evidence type="ECO:0000256" key="1">
    <source>
        <dbReference type="SAM" id="MobiDB-lite"/>
    </source>
</evidence>
<feature type="compositionally biased region" description="Basic and acidic residues" evidence="1">
    <location>
        <begin position="88"/>
        <end position="100"/>
    </location>
</feature>
<name>A0A2B4SNY6_STYPI</name>
<feature type="compositionally biased region" description="Polar residues" evidence="1">
    <location>
        <begin position="39"/>
        <end position="48"/>
    </location>
</feature>
<gene>
    <name evidence="2" type="ORF">AWC38_SpisGene4317</name>
</gene>
<sequence>MAAKSRESEDSSSSDGDEEGKETPQQPDQTEDEQGILLQGNNNSTSDGLGNDSRHQGRSPPRMCADQSLQWGKKLKKSKPMNNSFVHTSKEEKRKEKINNELDQADLNGNQVVL</sequence>
<dbReference type="AlphaFoldDB" id="A0A2B4SNY6"/>
<keyword evidence="3" id="KW-1185">Reference proteome</keyword>
<feature type="compositionally biased region" description="Acidic residues" evidence="1">
    <location>
        <begin position="10"/>
        <end position="20"/>
    </location>
</feature>
<evidence type="ECO:0000313" key="2">
    <source>
        <dbReference type="EMBL" id="PFX30839.1"/>
    </source>
</evidence>
<proteinExistence type="predicted"/>
<dbReference type="EMBL" id="LSMT01000044">
    <property type="protein sequence ID" value="PFX30839.1"/>
    <property type="molecule type" value="Genomic_DNA"/>
</dbReference>
<organism evidence="2 3">
    <name type="scientific">Stylophora pistillata</name>
    <name type="common">Smooth cauliflower coral</name>
    <dbReference type="NCBI Taxonomy" id="50429"/>
    <lineage>
        <taxon>Eukaryota</taxon>
        <taxon>Metazoa</taxon>
        <taxon>Cnidaria</taxon>
        <taxon>Anthozoa</taxon>
        <taxon>Hexacorallia</taxon>
        <taxon>Scleractinia</taxon>
        <taxon>Astrocoeniina</taxon>
        <taxon>Pocilloporidae</taxon>
        <taxon>Stylophora</taxon>
    </lineage>
</organism>
<comment type="caution">
    <text evidence="2">The sequence shown here is derived from an EMBL/GenBank/DDBJ whole genome shotgun (WGS) entry which is preliminary data.</text>
</comment>
<dbReference type="Proteomes" id="UP000225706">
    <property type="component" value="Unassembled WGS sequence"/>
</dbReference>
<evidence type="ECO:0000313" key="3">
    <source>
        <dbReference type="Proteomes" id="UP000225706"/>
    </source>
</evidence>
<reference evidence="3" key="1">
    <citation type="journal article" date="2017" name="bioRxiv">
        <title>Comparative analysis of the genomes of Stylophora pistillata and Acropora digitifera provides evidence for extensive differences between species of corals.</title>
        <authorList>
            <person name="Voolstra C.R."/>
            <person name="Li Y."/>
            <person name="Liew Y.J."/>
            <person name="Baumgarten S."/>
            <person name="Zoccola D."/>
            <person name="Flot J.-F."/>
            <person name="Tambutte S."/>
            <person name="Allemand D."/>
            <person name="Aranda M."/>
        </authorList>
    </citation>
    <scope>NUCLEOTIDE SEQUENCE [LARGE SCALE GENOMIC DNA]</scope>
</reference>